<dbReference type="PROSITE" id="PS00107">
    <property type="entry name" value="PROTEIN_KINASE_ATP"/>
    <property type="match status" value="1"/>
</dbReference>
<evidence type="ECO:0000256" key="2">
    <source>
        <dbReference type="ARBA" id="ARBA00008684"/>
    </source>
</evidence>
<evidence type="ECO:0000256" key="22">
    <source>
        <dbReference type="SAM" id="SignalP"/>
    </source>
</evidence>
<evidence type="ECO:0000256" key="1">
    <source>
        <dbReference type="ARBA" id="ARBA00004251"/>
    </source>
</evidence>
<dbReference type="GO" id="GO:0005524">
    <property type="term" value="F:ATP binding"/>
    <property type="evidence" value="ECO:0007669"/>
    <property type="project" value="UniProtKB-UniRule"/>
</dbReference>
<keyword evidence="13 20" id="KW-0067">ATP-binding</keyword>
<dbReference type="InterPro" id="IPR050647">
    <property type="entry name" value="Plant_LRR-RLKs"/>
</dbReference>
<dbReference type="SUPFAM" id="SSF56112">
    <property type="entry name" value="Protein kinase-like (PK-like)"/>
    <property type="match status" value="1"/>
</dbReference>
<dbReference type="EC" id="2.7.11.1" evidence="3"/>
<dbReference type="Proteomes" id="UP001372338">
    <property type="component" value="Unassembled WGS sequence"/>
</dbReference>
<evidence type="ECO:0000256" key="17">
    <source>
        <dbReference type="ARBA" id="ARBA00023180"/>
    </source>
</evidence>
<keyword evidence="5" id="KW-0723">Serine/threonine-protein kinase</keyword>
<evidence type="ECO:0000256" key="20">
    <source>
        <dbReference type="PROSITE-ProRule" id="PRU10141"/>
    </source>
</evidence>
<dbReference type="SUPFAM" id="SSF52047">
    <property type="entry name" value="RNI-like"/>
    <property type="match status" value="1"/>
</dbReference>
<dbReference type="SMART" id="SM00220">
    <property type="entry name" value="S_TKc"/>
    <property type="match status" value="1"/>
</dbReference>
<keyword evidence="17" id="KW-0325">Glycoprotein</keyword>
<dbReference type="PANTHER" id="PTHR48056">
    <property type="entry name" value="LRR RECEPTOR-LIKE SERINE/THREONINE-PROTEIN KINASE-RELATED"/>
    <property type="match status" value="1"/>
</dbReference>
<dbReference type="EMBL" id="JAYWIO010000008">
    <property type="protein sequence ID" value="KAK7246667.1"/>
    <property type="molecule type" value="Genomic_DNA"/>
</dbReference>
<evidence type="ECO:0000256" key="4">
    <source>
        <dbReference type="ARBA" id="ARBA00022475"/>
    </source>
</evidence>
<dbReference type="InterPro" id="IPR011009">
    <property type="entry name" value="Kinase-like_dom_sf"/>
</dbReference>
<sequence>MFAGGILRCGPPRPIILTSLFFLCLITSTHSNEVQSLMKFKSSVQSSNESIFSSWTEANSPCSFTGIVCNTNGFVSEINLAQKQLAGTLPLDSICALQSLEKISLESNFLHGSISEELRKCTNLKYLDLGGNFFNGAVPDLSSLNKLQYLNLNASGITGAFPWKSLENLTSLTFFSLGDNLLEKTPFPSEVLKLEKLYWLYLTNCSITGNIPLGIGNLTLLENLELSDNYLYGEIPADIVKLHKLRQLELYDNSLSGKIPLGFGNLTNLVNFDASNNHLEGDLAELRFLTNIASLQLFQNQLSGTIPQEFGDFKSLAEISLYDNKLTGSLPRNLGSWIGLEFIDVSDNSLSGHIPPDMCKNNKINELALLNNSFTGSIPETYANCTSLERFRLSRNSLSGVVPSGIWSLPNLKLIDLTMNKFEGPIASDIGKANSLAQLFLSGNQFSGELPLEISEATSLVSIQLSSNQFSGHLPEMIGKLKKLSSLDLDNNNLSGVIPSSISSCVSLNEINLAGNSLYGEIPASIGSLPTLNSLNLSSNKLSGEVPSSLSPRTLSLLDLSNNQLFGSIPEPLAISAFRDGFVGNPGLCSQTLKNFQPCSSESGRSKTHRTLLLCLMAGLIVLLVSSAYFLFMKLNHNKFEMPLKTSSWDVKQYHVLNFNENEIIQGIRAENLIGSGGSGNVYKIVLKSGAEFAVKHIWTSNQSNRGSCRSSSAMLKRSSRSPEFDAEVATLSSIRHVNVVKLYCSITSEDSSLLVYELLPNGSLWDRLHTCNNKKTKMGWEVRYDIALGAARGLEYLHHGCDRPVIHRDVKSSNILLDEEWKPRIADFGLAKIVQGGAGNWTHVIAGTLGYMAPEYAYTVKVTEKSDVYSFGVVLMELVTGKRPIEAEFGENKDIVHWVCSNMRSSKETYIELVDSTIAKHFKEAAMKVLRIATLCTAKIPSSRPSMRTVVQMLEEAEPCSLTNITVTMDD</sequence>
<dbReference type="FunFam" id="3.80.10.10:FF:000215">
    <property type="entry name" value="Receptor-like protein kinase HSL1"/>
    <property type="match status" value="1"/>
</dbReference>
<keyword evidence="8 21" id="KW-0812">Transmembrane</keyword>
<feature type="chain" id="PRO_5042852954" description="non-specific serine/threonine protein kinase" evidence="22">
    <location>
        <begin position="32"/>
        <end position="972"/>
    </location>
</feature>
<reference evidence="24 25" key="1">
    <citation type="submission" date="2024-01" db="EMBL/GenBank/DDBJ databases">
        <title>The genomes of 5 underutilized Papilionoideae crops provide insights into root nodulation and disease resistanc.</title>
        <authorList>
            <person name="Yuan L."/>
        </authorList>
    </citation>
    <scope>NUCLEOTIDE SEQUENCE [LARGE SCALE GENOMIC DNA]</scope>
    <source>
        <strain evidence="24">ZHUSHIDOU_FW_LH</strain>
        <tissue evidence="24">Leaf</tissue>
    </source>
</reference>
<comment type="catalytic activity">
    <reaction evidence="19">
        <text>L-seryl-[protein] + ATP = O-phospho-L-seryl-[protein] + ADP + H(+)</text>
        <dbReference type="Rhea" id="RHEA:17989"/>
        <dbReference type="Rhea" id="RHEA-COMP:9863"/>
        <dbReference type="Rhea" id="RHEA-COMP:11604"/>
        <dbReference type="ChEBI" id="CHEBI:15378"/>
        <dbReference type="ChEBI" id="CHEBI:29999"/>
        <dbReference type="ChEBI" id="CHEBI:30616"/>
        <dbReference type="ChEBI" id="CHEBI:83421"/>
        <dbReference type="ChEBI" id="CHEBI:456216"/>
        <dbReference type="EC" id="2.7.11.1"/>
    </reaction>
</comment>
<comment type="caution">
    <text evidence="24">The sequence shown here is derived from an EMBL/GenBank/DDBJ whole genome shotgun (WGS) entry which is preliminary data.</text>
</comment>
<dbReference type="GO" id="GO:0004674">
    <property type="term" value="F:protein serine/threonine kinase activity"/>
    <property type="evidence" value="ECO:0007669"/>
    <property type="project" value="UniProtKB-KW"/>
</dbReference>
<evidence type="ECO:0000256" key="15">
    <source>
        <dbReference type="ARBA" id="ARBA00023136"/>
    </source>
</evidence>
<dbReference type="PANTHER" id="PTHR48056:SF41">
    <property type="entry name" value="RECEPTOR-LIKE PROTEIN KINASE HAIKU2"/>
    <property type="match status" value="1"/>
</dbReference>
<feature type="transmembrane region" description="Helical" evidence="21">
    <location>
        <begin position="611"/>
        <end position="632"/>
    </location>
</feature>
<dbReference type="Pfam" id="PF13855">
    <property type="entry name" value="LRR_8"/>
    <property type="match status" value="1"/>
</dbReference>
<feature type="signal peptide" evidence="22">
    <location>
        <begin position="1"/>
        <end position="31"/>
    </location>
</feature>
<comment type="subcellular location">
    <subcellularLocation>
        <location evidence="1">Cell membrane</location>
        <topology evidence="1">Single-pass type I membrane protein</topology>
    </subcellularLocation>
</comment>
<proteinExistence type="inferred from homology"/>
<evidence type="ECO:0000256" key="19">
    <source>
        <dbReference type="ARBA" id="ARBA00048679"/>
    </source>
</evidence>
<dbReference type="PROSITE" id="PS50011">
    <property type="entry name" value="PROTEIN_KINASE_DOM"/>
    <property type="match status" value="1"/>
</dbReference>
<dbReference type="FunFam" id="1.10.510.10:FF:000276">
    <property type="entry name" value="LRR receptor-like serine/threonine-protein kinase RCH1"/>
    <property type="match status" value="1"/>
</dbReference>
<dbReference type="Gene3D" id="1.10.510.10">
    <property type="entry name" value="Transferase(Phosphotransferase) domain 1"/>
    <property type="match status" value="1"/>
</dbReference>
<evidence type="ECO:0000313" key="25">
    <source>
        <dbReference type="Proteomes" id="UP001372338"/>
    </source>
</evidence>
<evidence type="ECO:0000256" key="13">
    <source>
        <dbReference type="ARBA" id="ARBA00022840"/>
    </source>
</evidence>
<keyword evidence="12" id="KW-0418">Kinase</keyword>
<evidence type="ECO:0000256" key="8">
    <source>
        <dbReference type="ARBA" id="ARBA00022692"/>
    </source>
</evidence>
<evidence type="ECO:0000256" key="12">
    <source>
        <dbReference type="ARBA" id="ARBA00022777"/>
    </source>
</evidence>
<dbReference type="GO" id="GO:0001653">
    <property type="term" value="F:peptide receptor activity"/>
    <property type="evidence" value="ECO:0007669"/>
    <property type="project" value="UniProtKB-ARBA"/>
</dbReference>
<dbReference type="GO" id="GO:0033612">
    <property type="term" value="F:receptor serine/threonine kinase binding"/>
    <property type="evidence" value="ECO:0007669"/>
    <property type="project" value="TreeGrafter"/>
</dbReference>
<keyword evidence="4" id="KW-1003">Cell membrane</keyword>
<evidence type="ECO:0000256" key="14">
    <source>
        <dbReference type="ARBA" id="ARBA00022989"/>
    </source>
</evidence>
<keyword evidence="10" id="KW-0677">Repeat</keyword>
<keyword evidence="16" id="KW-0675">Receptor</keyword>
<evidence type="ECO:0000256" key="3">
    <source>
        <dbReference type="ARBA" id="ARBA00012513"/>
    </source>
</evidence>
<keyword evidence="25" id="KW-1185">Reference proteome</keyword>
<dbReference type="Pfam" id="PF08263">
    <property type="entry name" value="LRRNT_2"/>
    <property type="match status" value="1"/>
</dbReference>
<keyword evidence="15 21" id="KW-0472">Membrane</keyword>
<dbReference type="GO" id="GO:0009791">
    <property type="term" value="P:post-embryonic development"/>
    <property type="evidence" value="ECO:0007669"/>
    <property type="project" value="UniProtKB-ARBA"/>
</dbReference>
<dbReference type="InterPro" id="IPR013210">
    <property type="entry name" value="LRR_N_plant-typ"/>
</dbReference>
<dbReference type="InterPro" id="IPR001611">
    <property type="entry name" value="Leu-rich_rpt"/>
</dbReference>
<feature type="domain" description="Protein kinase" evidence="23">
    <location>
        <begin position="668"/>
        <end position="962"/>
    </location>
</feature>
<comment type="similarity">
    <text evidence="2">Belongs to the protein kinase superfamily. Ser/Thr protein kinase family.</text>
</comment>
<evidence type="ECO:0000256" key="9">
    <source>
        <dbReference type="ARBA" id="ARBA00022729"/>
    </source>
</evidence>
<gene>
    <name evidence="24" type="ORF">RIF29_41537</name>
</gene>
<keyword evidence="6" id="KW-0433">Leucine-rich repeat</keyword>
<evidence type="ECO:0000256" key="5">
    <source>
        <dbReference type="ARBA" id="ARBA00022527"/>
    </source>
</evidence>
<dbReference type="FunFam" id="3.30.200.20:FF:000540">
    <property type="entry name" value="Receptor-like protein kinase HAIKU2"/>
    <property type="match status" value="1"/>
</dbReference>
<feature type="binding site" evidence="20">
    <location>
        <position position="696"/>
    </location>
    <ligand>
        <name>ATP</name>
        <dbReference type="ChEBI" id="CHEBI:30616"/>
    </ligand>
</feature>
<evidence type="ECO:0000256" key="21">
    <source>
        <dbReference type="SAM" id="Phobius"/>
    </source>
</evidence>
<evidence type="ECO:0000256" key="11">
    <source>
        <dbReference type="ARBA" id="ARBA00022741"/>
    </source>
</evidence>
<evidence type="ECO:0000313" key="24">
    <source>
        <dbReference type="EMBL" id="KAK7246667.1"/>
    </source>
</evidence>
<evidence type="ECO:0000256" key="10">
    <source>
        <dbReference type="ARBA" id="ARBA00022737"/>
    </source>
</evidence>
<name>A0AAN9EBD2_CROPI</name>
<keyword evidence="7" id="KW-0808">Transferase</keyword>
<dbReference type="Gene3D" id="3.80.10.10">
    <property type="entry name" value="Ribonuclease Inhibitor"/>
    <property type="match status" value="3"/>
</dbReference>
<keyword evidence="14 21" id="KW-1133">Transmembrane helix</keyword>
<evidence type="ECO:0000256" key="7">
    <source>
        <dbReference type="ARBA" id="ARBA00022679"/>
    </source>
</evidence>
<dbReference type="FunFam" id="3.80.10.10:FF:000234">
    <property type="entry name" value="Probable inactive receptor kinase RLK902"/>
    <property type="match status" value="1"/>
</dbReference>
<dbReference type="InterPro" id="IPR000719">
    <property type="entry name" value="Prot_kinase_dom"/>
</dbReference>
<keyword evidence="11 20" id="KW-0547">Nucleotide-binding</keyword>
<dbReference type="PRINTS" id="PR00019">
    <property type="entry name" value="LEURICHRPT"/>
</dbReference>
<dbReference type="Pfam" id="PF00069">
    <property type="entry name" value="Pkinase"/>
    <property type="match status" value="1"/>
</dbReference>
<dbReference type="AlphaFoldDB" id="A0AAN9EBD2"/>
<evidence type="ECO:0000256" key="16">
    <source>
        <dbReference type="ARBA" id="ARBA00023170"/>
    </source>
</evidence>
<evidence type="ECO:0000256" key="18">
    <source>
        <dbReference type="ARBA" id="ARBA00047899"/>
    </source>
</evidence>
<dbReference type="Gene3D" id="3.30.200.20">
    <property type="entry name" value="Phosphorylase Kinase, domain 1"/>
    <property type="match status" value="1"/>
</dbReference>
<dbReference type="InterPro" id="IPR017441">
    <property type="entry name" value="Protein_kinase_ATP_BS"/>
</dbReference>
<dbReference type="SUPFAM" id="SSF52058">
    <property type="entry name" value="L domain-like"/>
    <property type="match status" value="1"/>
</dbReference>
<keyword evidence="9 22" id="KW-0732">Signal</keyword>
<dbReference type="InterPro" id="IPR032675">
    <property type="entry name" value="LRR_dom_sf"/>
</dbReference>
<comment type="catalytic activity">
    <reaction evidence="18">
        <text>L-threonyl-[protein] + ATP = O-phospho-L-threonyl-[protein] + ADP + H(+)</text>
        <dbReference type="Rhea" id="RHEA:46608"/>
        <dbReference type="Rhea" id="RHEA-COMP:11060"/>
        <dbReference type="Rhea" id="RHEA-COMP:11605"/>
        <dbReference type="ChEBI" id="CHEBI:15378"/>
        <dbReference type="ChEBI" id="CHEBI:30013"/>
        <dbReference type="ChEBI" id="CHEBI:30616"/>
        <dbReference type="ChEBI" id="CHEBI:61977"/>
        <dbReference type="ChEBI" id="CHEBI:456216"/>
        <dbReference type="EC" id="2.7.11.1"/>
    </reaction>
</comment>
<accession>A0AAN9EBD2</accession>
<dbReference type="Pfam" id="PF00560">
    <property type="entry name" value="LRR_1"/>
    <property type="match status" value="6"/>
</dbReference>
<dbReference type="InterPro" id="IPR008271">
    <property type="entry name" value="Ser/Thr_kinase_AS"/>
</dbReference>
<organism evidence="24 25">
    <name type="scientific">Crotalaria pallida</name>
    <name type="common">Smooth rattlebox</name>
    <name type="synonym">Crotalaria striata</name>
    <dbReference type="NCBI Taxonomy" id="3830"/>
    <lineage>
        <taxon>Eukaryota</taxon>
        <taxon>Viridiplantae</taxon>
        <taxon>Streptophyta</taxon>
        <taxon>Embryophyta</taxon>
        <taxon>Tracheophyta</taxon>
        <taxon>Spermatophyta</taxon>
        <taxon>Magnoliopsida</taxon>
        <taxon>eudicotyledons</taxon>
        <taxon>Gunneridae</taxon>
        <taxon>Pentapetalae</taxon>
        <taxon>rosids</taxon>
        <taxon>fabids</taxon>
        <taxon>Fabales</taxon>
        <taxon>Fabaceae</taxon>
        <taxon>Papilionoideae</taxon>
        <taxon>50 kb inversion clade</taxon>
        <taxon>genistoids sensu lato</taxon>
        <taxon>core genistoids</taxon>
        <taxon>Crotalarieae</taxon>
        <taxon>Crotalaria</taxon>
    </lineage>
</organism>
<evidence type="ECO:0000259" key="23">
    <source>
        <dbReference type="PROSITE" id="PS50011"/>
    </source>
</evidence>
<dbReference type="PROSITE" id="PS00108">
    <property type="entry name" value="PROTEIN_KINASE_ST"/>
    <property type="match status" value="1"/>
</dbReference>
<dbReference type="FunFam" id="3.80.10.10:FF:000453">
    <property type="entry name" value="Leucine-rich receptor-like protein kinase family protein"/>
    <property type="match status" value="1"/>
</dbReference>
<dbReference type="GO" id="GO:0051707">
    <property type="term" value="P:response to other organism"/>
    <property type="evidence" value="ECO:0007669"/>
    <property type="project" value="UniProtKB-ARBA"/>
</dbReference>
<dbReference type="GO" id="GO:0005886">
    <property type="term" value="C:plasma membrane"/>
    <property type="evidence" value="ECO:0007669"/>
    <property type="project" value="UniProtKB-SubCell"/>
</dbReference>
<protein>
    <recommendedName>
        <fullName evidence="3">non-specific serine/threonine protein kinase</fullName>
        <ecNumber evidence="3">2.7.11.1</ecNumber>
    </recommendedName>
</protein>
<evidence type="ECO:0000256" key="6">
    <source>
        <dbReference type="ARBA" id="ARBA00022614"/>
    </source>
</evidence>
<dbReference type="GO" id="GO:0006952">
    <property type="term" value="P:defense response"/>
    <property type="evidence" value="ECO:0007669"/>
    <property type="project" value="UniProtKB-ARBA"/>
</dbReference>